<dbReference type="EMBL" id="AP005531">
    <property type="protein sequence ID" value="BAD05758.1"/>
    <property type="molecule type" value="Genomic_DNA"/>
</dbReference>
<sequence length="129" mass="14427">MQRPARSYHHVACHDGFKEFDDDLGFTLCNDYYSPPPKLPRRATPCEDDGLRPLLDDEALRGRGARPPPLLLCSASPLRSLVHASPPRCCPARRPPRVLVGLPPSPGEKGEEREMKRGEMGRDEEEEEG</sequence>
<proteinExistence type="predicted"/>
<reference evidence="4" key="3">
    <citation type="journal article" date="2005" name="Nature">
        <title>The map-based sequence of the rice genome.</title>
        <authorList>
            <consortium name="International rice genome sequencing project (IRGSP)"/>
            <person name="Matsumoto T."/>
            <person name="Wu J."/>
            <person name="Kanamori H."/>
            <person name="Katayose Y."/>
            <person name="Fujisawa M."/>
            <person name="Namiki N."/>
            <person name="Mizuno H."/>
            <person name="Yamamoto K."/>
            <person name="Antonio B.A."/>
            <person name="Baba T."/>
            <person name="Sakata K."/>
            <person name="Nagamura Y."/>
            <person name="Aoki H."/>
            <person name="Arikawa K."/>
            <person name="Arita K."/>
            <person name="Bito T."/>
            <person name="Chiden Y."/>
            <person name="Fujitsuka N."/>
            <person name="Fukunaka R."/>
            <person name="Hamada M."/>
            <person name="Harada C."/>
            <person name="Hayashi A."/>
            <person name="Hijishita S."/>
            <person name="Honda M."/>
            <person name="Hosokawa S."/>
            <person name="Ichikawa Y."/>
            <person name="Idonuma A."/>
            <person name="Iijima M."/>
            <person name="Ikeda M."/>
            <person name="Ikeno M."/>
            <person name="Ito K."/>
            <person name="Ito S."/>
            <person name="Ito T."/>
            <person name="Ito Y."/>
            <person name="Ito Y."/>
            <person name="Iwabuchi A."/>
            <person name="Kamiya K."/>
            <person name="Karasawa W."/>
            <person name="Kurita K."/>
            <person name="Katagiri S."/>
            <person name="Kikuta A."/>
            <person name="Kobayashi H."/>
            <person name="Kobayashi N."/>
            <person name="Machita K."/>
            <person name="Maehara T."/>
            <person name="Masukawa M."/>
            <person name="Mizubayashi T."/>
            <person name="Mukai Y."/>
            <person name="Nagasaki H."/>
            <person name="Nagata Y."/>
            <person name="Naito S."/>
            <person name="Nakashima M."/>
            <person name="Nakama Y."/>
            <person name="Nakamichi Y."/>
            <person name="Nakamura M."/>
            <person name="Meguro A."/>
            <person name="Negishi M."/>
            <person name="Ohta I."/>
            <person name="Ohta T."/>
            <person name="Okamoto M."/>
            <person name="Ono N."/>
            <person name="Saji S."/>
            <person name="Sakaguchi M."/>
            <person name="Sakai K."/>
            <person name="Shibata M."/>
            <person name="Shimokawa T."/>
            <person name="Song J."/>
            <person name="Takazaki Y."/>
            <person name="Terasawa K."/>
            <person name="Tsugane M."/>
            <person name="Tsuji K."/>
            <person name="Ueda S."/>
            <person name="Waki K."/>
            <person name="Yamagata H."/>
            <person name="Yamamoto M."/>
            <person name="Yamamoto S."/>
            <person name="Yamane H."/>
            <person name="Yoshiki S."/>
            <person name="Yoshihara R."/>
            <person name="Yukawa K."/>
            <person name="Zhong H."/>
            <person name="Yano M."/>
            <person name="Yuan Q."/>
            <person name="Ouyang S."/>
            <person name="Liu J."/>
            <person name="Jones K.M."/>
            <person name="Gansberger K."/>
            <person name="Moffat K."/>
            <person name="Hill J."/>
            <person name="Bera J."/>
            <person name="Fadrosh D."/>
            <person name="Jin S."/>
            <person name="Johri S."/>
            <person name="Kim M."/>
            <person name="Overton L."/>
            <person name="Reardon M."/>
            <person name="Tsitrin T."/>
            <person name="Vuong H."/>
            <person name="Weaver B."/>
            <person name="Ciecko A."/>
            <person name="Tallon L."/>
            <person name="Jackson J."/>
            <person name="Pai G."/>
            <person name="Aken S.V."/>
            <person name="Utterback T."/>
            <person name="Reidmuller S."/>
            <person name="Feldblyum T."/>
            <person name="Hsiao J."/>
            <person name="Zismann V."/>
            <person name="Iobst S."/>
            <person name="de Vazeille A.R."/>
            <person name="Buell C.R."/>
            <person name="Ying K."/>
            <person name="Li Y."/>
            <person name="Lu T."/>
            <person name="Huang Y."/>
            <person name="Zhao Q."/>
            <person name="Feng Q."/>
            <person name="Zhang L."/>
            <person name="Zhu J."/>
            <person name="Weng Q."/>
            <person name="Mu J."/>
            <person name="Lu Y."/>
            <person name="Fan D."/>
            <person name="Liu Y."/>
            <person name="Guan J."/>
            <person name="Zhang Y."/>
            <person name="Yu S."/>
            <person name="Liu X."/>
            <person name="Zhang Y."/>
            <person name="Hong G."/>
            <person name="Han B."/>
            <person name="Choisne N."/>
            <person name="Demange N."/>
            <person name="Orjeda G."/>
            <person name="Samain S."/>
            <person name="Cattolico L."/>
            <person name="Pelletier E."/>
            <person name="Couloux A."/>
            <person name="Segurens B."/>
            <person name="Wincker P."/>
            <person name="D'Hont A."/>
            <person name="Scarpelli C."/>
            <person name="Weissenbach J."/>
            <person name="Salanoubat M."/>
            <person name="Quetier F."/>
            <person name="Yu Y."/>
            <person name="Kim H.R."/>
            <person name="Rambo T."/>
            <person name="Currie J."/>
            <person name="Collura K."/>
            <person name="Luo M."/>
            <person name="Yang T."/>
            <person name="Ammiraju J.S.S."/>
            <person name="Engler F."/>
            <person name="Soderlund C."/>
            <person name="Wing R.A."/>
            <person name="Palmer L.E."/>
            <person name="de la Bastide M."/>
            <person name="Spiegel L."/>
            <person name="Nascimento L."/>
            <person name="Zutavern T."/>
            <person name="O'Shaughnessy A."/>
            <person name="Dike S."/>
            <person name="Dedhia N."/>
            <person name="Preston R."/>
            <person name="Balija V."/>
            <person name="McCombie W.R."/>
            <person name="Chow T."/>
            <person name="Chen H."/>
            <person name="Chung M."/>
            <person name="Chen C."/>
            <person name="Shaw J."/>
            <person name="Wu H."/>
            <person name="Hsiao K."/>
            <person name="Chao Y."/>
            <person name="Chu M."/>
            <person name="Cheng C."/>
            <person name="Hour A."/>
            <person name="Lee P."/>
            <person name="Lin S."/>
            <person name="Lin Y."/>
            <person name="Liou J."/>
            <person name="Liu S."/>
            <person name="Hsing Y."/>
            <person name="Raghuvanshi S."/>
            <person name="Mohanty A."/>
            <person name="Bharti A.K."/>
            <person name="Gaur A."/>
            <person name="Gupta V."/>
            <person name="Kumar D."/>
            <person name="Ravi V."/>
            <person name="Vij S."/>
            <person name="Kapur A."/>
            <person name="Khurana P."/>
            <person name="Khurana P."/>
            <person name="Khurana J.P."/>
            <person name="Tyagi A.K."/>
            <person name="Gaikwad K."/>
            <person name="Singh A."/>
            <person name="Dalal V."/>
            <person name="Srivastava S."/>
            <person name="Dixit A."/>
            <person name="Pal A.K."/>
            <person name="Ghazi I.A."/>
            <person name="Yadav M."/>
            <person name="Pandit A."/>
            <person name="Bhargava A."/>
            <person name="Sureshbabu K."/>
            <person name="Batra K."/>
            <person name="Sharma T.R."/>
            <person name="Mohapatra T."/>
            <person name="Singh N.K."/>
            <person name="Messing J."/>
            <person name="Nelson A.B."/>
            <person name="Fuks G."/>
            <person name="Kavchok S."/>
            <person name="Keizer G."/>
            <person name="Linton E."/>
            <person name="Llaca V."/>
            <person name="Song R."/>
            <person name="Tanyolac B."/>
            <person name="Young S."/>
            <person name="Ho-Il K."/>
            <person name="Hahn J.H."/>
            <person name="Sangsakoo G."/>
            <person name="Vanavichit A."/>
            <person name="de Mattos Luiz.A.T."/>
            <person name="Zimmer P.D."/>
            <person name="Malone G."/>
            <person name="Dellagostin O."/>
            <person name="de Oliveira A.C."/>
            <person name="Bevan M."/>
            <person name="Bancroft I."/>
            <person name="Minx P."/>
            <person name="Cordum H."/>
            <person name="Wilson R."/>
            <person name="Cheng Z."/>
            <person name="Jin W."/>
            <person name="Jiang J."/>
            <person name="Leong S.A."/>
            <person name="Iwama H."/>
            <person name="Gojobori T."/>
            <person name="Itoh T."/>
            <person name="Niimura Y."/>
            <person name="Fujii Y."/>
            <person name="Habara T."/>
            <person name="Sakai H."/>
            <person name="Sato Y."/>
            <person name="Wilson G."/>
            <person name="Kumar K."/>
            <person name="McCouch S."/>
            <person name="Juretic N."/>
            <person name="Hoen D."/>
            <person name="Wright S."/>
            <person name="Bruskiewich R."/>
            <person name="Bureau T."/>
            <person name="Miyao A."/>
            <person name="Hirochika H."/>
            <person name="Nishikawa T."/>
            <person name="Kadowaki K."/>
            <person name="Sugiura M."/>
            <person name="Burr B."/>
            <person name="Sasaki T."/>
        </authorList>
    </citation>
    <scope>NUCLEOTIDE SEQUENCE [LARGE SCALE GENOMIC DNA]</scope>
    <source>
        <strain evidence="4">cv. Nipponbare</strain>
    </source>
</reference>
<dbReference type="AlphaFoldDB" id="Q6YZB9"/>
<evidence type="ECO:0000313" key="3">
    <source>
        <dbReference type="EMBL" id="BAD05758.1"/>
    </source>
</evidence>
<dbReference type="Proteomes" id="UP000000763">
    <property type="component" value="Chromosome 8"/>
</dbReference>
<gene>
    <name evidence="3" type="ORF">B1099H05.9</name>
    <name evidence="2" type="ORF">P0020B10.33</name>
</gene>
<name>Q6YZB9_ORYSJ</name>
<reference evidence="4" key="4">
    <citation type="journal article" date="2008" name="Nucleic Acids Res.">
        <title>The rice annotation project database (RAP-DB): 2008 update.</title>
        <authorList>
            <consortium name="The rice annotation project (RAP)"/>
        </authorList>
    </citation>
    <scope>GENOME REANNOTATION</scope>
    <source>
        <strain evidence="4">cv. Nipponbare</strain>
    </source>
</reference>
<evidence type="ECO:0000313" key="2">
    <source>
        <dbReference type="EMBL" id="BAD03329.1"/>
    </source>
</evidence>
<reference evidence="2" key="1">
    <citation type="submission" date="2002-01" db="EMBL/GenBank/DDBJ databases">
        <title>Oryza sativa nipponbare(GA3) genomic DNA, chromosome 8, PAC clone:P0020B10.</title>
        <authorList>
            <person name="Sasaki T."/>
            <person name="Matsumoto T."/>
            <person name="Yamamoto K."/>
        </authorList>
    </citation>
    <scope>NUCLEOTIDE SEQUENCE</scope>
</reference>
<evidence type="ECO:0000313" key="4">
    <source>
        <dbReference type="Proteomes" id="UP000000763"/>
    </source>
</evidence>
<organism evidence="3 4">
    <name type="scientific">Oryza sativa subsp. japonica</name>
    <name type="common">Rice</name>
    <dbReference type="NCBI Taxonomy" id="39947"/>
    <lineage>
        <taxon>Eukaryota</taxon>
        <taxon>Viridiplantae</taxon>
        <taxon>Streptophyta</taxon>
        <taxon>Embryophyta</taxon>
        <taxon>Tracheophyta</taxon>
        <taxon>Spermatophyta</taxon>
        <taxon>Magnoliopsida</taxon>
        <taxon>Liliopsida</taxon>
        <taxon>Poales</taxon>
        <taxon>Poaceae</taxon>
        <taxon>BOP clade</taxon>
        <taxon>Oryzoideae</taxon>
        <taxon>Oryzeae</taxon>
        <taxon>Oryzinae</taxon>
        <taxon>Oryza</taxon>
        <taxon>Oryza sativa</taxon>
    </lineage>
</organism>
<dbReference type="EMBL" id="AP004656">
    <property type="protein sequence ID" value="BAD03329.1"/>
    <property type="molecule type" value="Genomic_DNA"/>
</dbReference>
<evidence type="ECO:0000256" key="1">
    <source>
        <dbReference type="SAM" id="MobiDB-lite"/>
    </source>
</evidence>
<feature type="compositionally biased region" description="Low complexity" evidence="1">
    <location>
        <begin position="84"/>
        <end position="102"/>
    </location>
</feature>
<reference evidence="3" key="2">
    <citation type="submission" date="2002-07" db="EMBL/GenBank/DDBJ databases">
        <title>Oryza sativa nipponbare(GA3) genomic DNA, chromosome 8, BAC clone:B1099H05.</title>
        <authorList>
            <person name="Sasaki T."/>
            <person name="Matsumoto T."/>
            <person name="Katayose Y."/>
        </authorList>
    </citation>
    <scope>NUCLEOTIDE SEQUENCE</scope>
</reference>
<protein>
    <submittedName>
        <fullName evidence="3">Histone deacetylase HD2-like protein</fullName>
    </submittedName>
</protein>
<feature type="compositionally biased region" description="Basic and acidic residues" evidence="1">
    <location>
        <begin position="108"/>
        <end position="121"/>
    </location>
</feature>
<accession>Q6YZB9</accession>
<feature type="region of interest" description="Disordered" evidence="1">
    <location>
        <begin position="84"/>
        <end position="129"/>
    </location>
</feature>